<name>A0A133UKT0_9EURY</name>
<dbReference type="EMBL" id="LHXR01000166">
    <property type="protein sequence ID" value="KXA94804.1"/>
    <property type="molecule type" value="Genomic_DNA"/>
</dbReference>
<gene>
    <name evidence="2" type="ORF">AKJ37_07285</name>
</gene>
<dbReference type="InterPro" id="IPR036220">
    <property type="entry name" value="UDP-Glc/GDP-Man_DH_C_sf"/>
</dbReference>
<evidence type="ECO:0000313" key="2">
    <source>
        <dbReference type="EMBL" id="KXA94804.1"/>
    </source>
</evidence>
<keyword evidence="3" id="KW-1185">Reference proteome</keyword>
<dbReference type="GO" id="GO:0051287">
    <property type="term" value="F:NAD binding"/>
    <property type="evidence" value="ECO:0007669"/>
    <property type="project" value="InterPro"/>
</dbReference>
<protein>
    <recommendedName>
        <fullName evidence="1">UDP-glucose/GDP-mannose dehydrogenase C-terminal domain-containing protein</fullName>
    </recommendedName>
</protein>
<dbReference type="Proteomes" id="UP000070463">
    <property type="component" value="Unassembled WGS sequence"/>
</dbReference>
<reference evidence="2 3" key="1">
    <citation type="journal article" date="2016" name="Sci. Rep.">
        <title>Metabolic traits of an uncultured archaeal lineage -MSBL1- from brine pools of the Red Sea.</title>
        <authorList>
            <person name="Mwirichia R."/>
            <person name="Alam I."/>
            <person name="Rashid M."/>
            <person name="Vinu M."/>
            <person name="Ba-Alawi W."/>
            <person name="Anthony Kamau A."/>
            <person name="Kamanda Ngugi D."/>
            <person name="Goker M."/>
            <person name="Klenk H.P."/>
            <person name="Bajic V."/>
            <person name="Stingl U."/>
        </authorList>
    </citation>
    <scope>NUCLEOTIDE SEQUENCE [LARGE SCALE GENOMIC DNA]</scope>
    <source>
        <strain evidence="2">SCGC-AAA259I09</strain>
    </source>
</reference>
<evidence type="ECO:0000313" key="3">
    <source>
        <dbReference type="Proteomes" id="UP000070463"/>
    </source>
</evidence>
<dbReference type="AlphaFoldDB" id="A0A133UKT0"/>
<proteinExistence type="predicted"/>
<comment type="caution">
    <text evidence="2">The sequence shown here is derived from an EMBL/GenBank/DDBJ whole genome shotgun (WGS) entry which is preliminary data.</text>
</comment>
<dbReference type="Pfam" id="PF03720">
    <property type="entry name" value="UDPG_MGDP_dh_C"/>
    <property type="match status" value="1"/>
</dbReference>
<dbReference type="Gene3D" id="3.40.50.720">
    <property type="entry name" value="NAD(P)-binding Rossmann-like Domain"/>
    <property type="match status" value="1"/>
</dbReference>
<organism evidence="2 3">
    <name type="scientific">candidate division MSBL1 archaeon SCGC-AAA259I09</name>
    <dbReference type="NCBI Taxonomy" id="1698267"/>
    <lineage>
        <taxon>Archaea</taxon>
        <taxon>Methanobacteriati</taxon>
        <taxon>Methanobacteriota</taxon>
        <taxon>candidate division MSBL1</taxon>
    </lineage>
</organism>
<dbReference type="InterPro" id="IPR014027">
    <property type="entry name" value="UDP-Glc/GDP-Man_DH_C"/>
</dbReference>
<evidence type="ECO:0000259" key="1">
    <source>
        <dbReference type="Pfam" id="PF03720"/>
    </source>
</evidence>
<dbReference type="GO" id="GO:0016616">
    <property type="term" value="F:oxidoreductase activity, acting on the CH-OH group of donors, NAD or NADP as acceptor"/>
    <property type="evidence" value="ECO:0007669"/>
    <property type="project" value="InterPro"/>
</dbReference>
<dbReference type="SUPFAM" id="SSF52413">
    <property type="entry name" value="UDP-glucose/GDP-mannose dehydrogenase C-terminal domain"/>
    <property type="match status" value="1"/>
</dbReference>
<sequence>MGLRVNEKEAKELLSINLEKDLKSAVEGSDCIALISAHPEFKNVSFEEISNLTSPNCTIVDGRSAFDREEVKKEGFDYWRIGLGRSRN</sequence>
<accession>A0A133UKT0</accession>
<feature type="domain" description="UDP-glucose/GDP-mannose dehydrogenase C-terminal" evidence="1">
    <location>
        <begin position="5"/>
        <end position="67"/>
    </location>
</feature>